<dbReference type="EMBL" id="JBEVYD010000009">
    <property type="protein sequence ID" value="KAL3230462.1"/>
    <property type="molecule type" value="Genomic_DNA"/>
</dbReference>
<dbReference type="InterPro" id="IPR008966">
    <property type="entry name" value="Adhesion_dom_sf"/>
</dbReference>
<comment type="caution">
    <text evidence="15">The sequence shown here is derived from an EMBL/GenBank/DDBJ whole genome shotgun (WGS) entry which is preliminary data.</text>
</comment>
<dbReference type="PANTHER" id="PTHR33793:SF2">
    <property type="entry name" value="AGGLUTININ-LIKE PROTEIN 6"/>
    <property type="match status" value="1"/>
</dbReference>
<reference evidence="15 16" key="1">
    <citation type="submission" date="2024-05" db="EMBL/GenBank/DDBJ databases">
        <title>Long read based assembly of the Candida bracarensis genome reveals expanded adhesin content.</title>
        <authorList>
            <person name="Marcet-Houben M."/>
            <person name="Ksiezopolska E."/>
            <person name="Gabaldon T."/>
        </authorList>
    </citation>
    <scope>NUCLEOTIDE SEQUENCE [LARGE SCALE GENOMIC DNA]</scope>
    <source>
        <strain evidence="15 16">CBM6</strain>
    </source>
</reference>
<comment type="subcellular location">
    <subcellularLocation>
        <location evidence="2">Membrane</location>
        <topology evidence="2">Lipid-anchor</topology>
        <topology evidence="2">GPI-anchor</topology>
    </subcellularLocation>
    <subcellularLocation>
        <location evidence="1">Secreted</location>
        <location evidence="1">Cell wall</location>
    </subcellularLocation>
</comment>
<dbReference type="InterPro" id="IPR011252">
    <property type="entry name" value="Fibrogen-bd_dom1"/>
</dbReference>
<evidence type="ECO:0000256" key="11">
    <source>
        <dbReference type="ARBA" id="ARBA00023180"/>
    </source>
</evidence>
<feature type="domain" description="Agglutinin-like protein N-terminal" evidence="14">
    <location>
        <begin position="48"/>
        <end position="300"/>
    </location>
</feature>
<dbReference type="Proteomes" id="UP001623330">
    <property type="component" value="Unassembled WGS sequence"/>
</dbReference>
<name>A0ABR4NQE4_9SACH</name>
<keyword evidence="11" id="KW-0325">Glycoprotein</keyword>
<keyword evidence="6 13" id="KW-0732">Signal</keyword>
<dbReference type="SMART" id="SM01056">
    <property type="entry name" value="Candida_ALS_N"/>
    <property type="match status" value="1"/>
</dbReference>
<feature type="signal peptide" evidence="13">
    <location>
        <begin position="1"/>
        <end position="17"/>
    </location>
</feature>
<evidence type="ECO:0000256" key="4">
    <source>
        <dbReference type="ARBA" id="ARBA00022525"/>
    </source>
</evidence>
<evidence type="ECO:0000256" key="5">
    <source>
        <dbReference type="ARBA" id="ARBA00022622"/>
    </source>
</evidence>
<evidence type="ECO:0000256" key="8">
    <source>
        <dbReference type="ARBA" id="ARBA00022889"/>
    </source>
</evidence>
<evidence type="ECO:0000256" key="7">
    <source>
        <dbReference type="ARBA" id="ARBA00022737"/>
    </source>
</evidence>
<evidence type="ECO:0000256" key="2">
    <source>
        <dbReference type="ARBA" id="ARBA00004589"/>
    </source>
</evidence>
<keyword evidence="3" id="KW-0134">Cell wall</keyword>
<proteinExistence type="predicted"/>
<protein>
    <submittedName>
        <fullName evidence="15">Alpha-agglutinin</fullName>
    </submittedName>
</protein>
<dbReference type="InterPro" id="IPR043063">
    <property type="entry name" value="Agglutinin-like_N_N2"/>
</dbReference>
<dbReference type="Pfam" id="PF11766">
    <property type="entry name" value="Candida_ALS_N"/>
    <property type="match status" value="1"/>
</dbReference>
<keyword evidence="5" id="KW-0336">GPI-anchor</keyword>
<keyword evidence="8" id="KW-0130">Cell adhesion</keyword>
<dbReference type="Gene3D" id="2.60.40.2430">
    <property type="entry name" value="Agglutinin-like protein, N-terminal domain, N2 subdomain"/>
    <property type="match status" value="1"/>
</dbReference>
<dbReference type="SUPFAM" id="SSF49401">
    <property type="entry name" value="Bacterial adhesins"/>
    <property type="match status" value="1"/>
</dbReference>
<evidence type="ECO:0000256" key="3">
    <source>
        <dbReference type="ARBA" id="ARBA00022512"/>
    </source>
</evidence>
<keyword evidence="16" id="KW-1185">Reference proteome</keyword>
<evidence type="ECO:0000313" key="15">
    <source>
        <dbReference type="EMBL" id="KAL3230462.1"/>
    </source>
</evidence>
<keyword evidence="7" id="KW-0677">Repeat</keyword>
<accession>A0ABR4NQE4</accession>
<gene>
    <name evidence="15" type="ORF">RNJ44_00911</name>
</gene>
<dbReference type="Gene3D" id="2.60.40.1280">
    <property type="match status" value="1"/>
</dbReference>
<evidence type="ECO:0000259" key="14">
    <source>
        <dbReference type="SMART" id="SM01056"/>
    </source>
</evidence>
<evidence type="ECO:0000256" key="6">
    <source>
        <dbReference type="ARBA" id="ARBA00022729"/>
    </source>
</evidence>
<evidence type="ECO:0000256" key="12">
    <source>
        <dbReference type="ARBA" id="ARBA00023288"/>
    </source>
</evidence>
<keyword evidence="12" id="KW-0449">Lipoprotein</keyword>
<evidence type="ECO:0000256" key="13">
    <source>
        <dbReference type="SAM" id="SignalP"/>
    </source>
</evidence>
<keyword evidence="10" id="KW-1015">Disulfide bond</keyword>
<evidence type="ECO:0000256" key="9">
    <source>
        <dbReference type="ARBA" id="ARBA00023136"/>
    </source>
</evidence>
<keyword evidence="4" id="KW-0964">Secreted</keyword>
<evidence type="ECO:0000256" key="10">
    <source>
        <dbReference type="ARBA" id="ARBA00023157"/>
    </source>
</evidence>
<dbReference type="InterPro" id="IPR033504">
    <property type="entry name" value="ALS"/>
</dbReference>
<dbReference type="InterPro" id="IPR024672">
    <property type="entry name" value="Agglutinin-like_N"/>
</dbReference>
<dbReference type="PANTHER" id="PTHR33793">
    <property type="entry name" value="ALPHA-AGGLUTININ"/>
    <property type="match status" value="1"/>
</dbReference>
<evidence type="ECO:0000313" key="16">
    <source>
        <dbReference type="Proteomes" id="UP001623330"/>
    </source>
</evidence>
<organism evidence="15 16">
    <name type="scientific">Nakaseomyces bracarensis</name>
    <dbReference type="NCBI Taxonomy" id="273131"/>
    <lineage>
        <taxon>Eukaryota</taxon>
        <taxon>Fungi</taxon>
        <taxon>Dikarya</taxon>
        <taxon>Ascomycota</taxon>
        <taxon>Saccharomycotina</taxon>
        <taxon>Saccharomycetes</taxon>
        <taxon>Saccharomycetales</taxon>
        <taxon>Saccharomycetaceae</taxon>
        <taxon>Nakaseomyces</taxon>
    </lineage>
</organism>
<sequence length="672" mass="73553">MVIILLIAFYLLPLCMAAKIESVEFSNLSLKPESPIIEPHHAWEAKFNFRIPESYTVKKDDYFELVLPRVYRIKFTEDSTELIIPMKDRLQPEVFHCTIPQQAAFKYADTILRCTTLIDLAPHPEIYGEIKIVLSFSNGDSCYEYELENANYFESGMNYIELEEGLNTEVHFNAAQFSGAFYSTMKTTSYDSVETYFLSMNCPNGYILGGTQRINFDSKDQNCNLDCDSPQVFISNHFNDWWFPKSYQEAKDVDVNCFGNELIITIGEQPDGHLLWINAMQGVEEGINTLFHSVYLEYTCTDTLAHTTHSTQHYANVDYIVYEVSDTAIAEVPVSVPSNPPSTTPISSHSISTITSVICPHCSEKSTNSSSIVTTTSSTIPSIPSSITFLTSSSHTVSIPTVPSENINSTIITTISSTESSVSSITPPTETPISYLHSSSEPITTKSSESVSSLSVNLTTTPPISIKPSLTTSTNHITSSFISSISSTSNSSLSVPNSESSLVITTSLTVPFISTSLPTVTTDSTYPPIVPESSTSFLECLSCSDIQPPTEFESIPMTTNNVPSITSSPSSNLILKTTTSIIIPIKPTTPDVGNSVTVPTIINSVGTFNKQPPTSSPTLSHLPPFSLQVNSRPPIDTRSITPTTSIISYQGYAATIKNNLGLGYIFLLLLSL</sequence>
<feature type="chain" id="PRO_5046656457" evidence="13">
    <location>
        <begin position="18"/>
        <end position="672"/>
    </location>
</feature>
<keyword evidence="9" id="KW-0472">Membrane</keyword>
<evidence type="ECO:0000256" key="1">
    <source>
        <dbReference type="ARBA" id="ARBA00004191"/>
    </source>
</evidence>